<reference evidence="1" key="1">
    <citation type="submission" date="2013-12" db="EMBL/GenBank/DDBJ databases">
        <title>A Varibaculum cambriense genome reconstructed from a premature infant gut community with otherwise low bacterial novelty that shifts toward anaerobic metabolism during the third week of life.</title>
        <authorList>
            <person name="Brown C.T."/>
            <person name="Sharon I."/>
            <person name="Thomas B.C."/>
            <person name="Castelle C.J."/>
            <person name="Morowitz M.J."/>
            <person name="Banfield J.F."/>
        </authorList>
    </citation>
    <scope>NUCLEOTIDE SEQUENCE</scope>
</reference>
<proteinExistence type="predicted"/>
<dbReference type="AlphaFoldDB" id="W1XPQ8"/>
<sequence>LKRMKEIGYTKEEAIKLVESIVKEMK</sequence>
<protein>
    <submittedName>
        <fullName evidence="1">Uncharacterized protein</fullName>
    </submittedName>
</protein>
<feature type="non-terminal residue" evidence="1">
    <location>
        <position position="1"/>
    </location>
</feature>
<name>W1XPQ8_9ZZZZ</name>
<dbReference type="EMBL" id="AZMM01013312">
    <property type="protein sequence ID" value="ETJ32222.1"/>
    <property type="molecule type" value="Genomic_DNA"/>
</dbReference>
<organism evidence="1">
    <name type="scientific">human gut metagenome</name>
    <dbReference type="NCBI Taxonomy" id="408170"/>
    <lineage>
        <taxon>unclassified sequences</taxon>
        <taxon>metagenomes</taxon>
        <taxon>organismal metagenomes</taxon>
    </lineage>
</organism>
<evidence type="ECO:0000313" key="1">
    <source>
        <dbReference type="EMBL" id="ETJ32222.1"/>
    </source>
</evidence>
<accession>W1XPQ8</accession>
<comment type="caution">
    <text evidence="1">The sequence shown here is derived from an EMBL/GenBank/DDBJ whole genome shotgun (WGS) entry which is preliminary data.</text>
</comment>
<gene>
    <name evidence="1" type="ORF">Q604_UNBC13312G0001</name>
</gene>